<protein>
    <recommendedName>
        <fullName evidence="1">3-beta hydroxysteroid dehydrogenase/isomerase domain-containing protein</fullName>
    </recommendedName>
</protein>
<dbReference type="Pfam" id="PF01073">
    <property type="entry name" value="3Beta_HSD"/>
    <property type="match status" value="1"/>
</dbReference>
<dbReference type="PANTHER" id="PTHR43000">
    <property type="entry name" value="DTDP-D-GLUCOSE 4,6-DEHYDRATASE-RELATED"/>
    <property type="match status" value="1"/>
</dbReference>
<sequence length="378" mass="41476">MPSLSPAIVTGGCGFIGFHLLSGILAEDPNCEIHVIDIFTNRNRVPGVTYHTVDISDAAAVDAIFQAAKPTSIFHVACPDSMVVNDALFTRVNINGARNLLASARKCGTVKAFINTSTSSVIHDNVSDLVNADETWPVLQYPAQKRVYTLTKAVAETEILAANRSQPLHGGGGMLTVSLRPGSCFGPRDTVMMANIVASIRAGQGKYQIGDGRNIYSFTYISNCVDAHLLAAHALVNAYGKPRPSQKDKRVDGEAFHITNDEDWLFWDFQRGIAKAIGMPVKQEEIKVVPVWVALLMAYIAEWITWVRTLGKEQPKITAEAVYLVSHHRTLNGDKAKRVLGYQPKVSMQEGLDIAGRWFVDEEMKAKGLEEERKGRVV</sequence>
<reference evidence="2" key="2">
    <citation type="submission" date="2023-06" db="EMBL/GenBank/DDBJ databases">
        <authorList>
            <consortium name="Lawrence Berkeley National Laboratory"/>
            <person name="Haridas S."/>
            <person name="Hensen N."/>
            <person name="Bonometti L."/>
            <person name="Westerberg I."/>
            <person name="Brannstrom I.O."/>
            <person name="Guillou S."/>
            <person name="Cros-Aarteil S."/>
            <person name="Calhoun S."/>
            <person name="Kuo A."/>
            <person name="Mondo S."/>
            <person name="Pangilinan J."/>
            <person name="Riley R."/>
            <person name="LaButti K."/>
            <person name="Andreopoulos B."/>
            <person name="Lipzen A."/>
            <person name="Chen C."/>
            <person name="Yanf M."/>
            <person name="Daum C."/>
            <person name="Ng V."/>
            <person name="Clum A."/>
            <person name="Steindorff A."/>
            <person name="Ohm R."/>
            <person name="Martin F."/>
            <person name="Silar P."/>
            <person name="Natvig D."/>
            <person name="Lalanne C."/>
            <person name="Gautier V."/>
            <person name="Ament-velasquez S.L."/>
            <person name="Kruys A."/>
            <person name="Hutchinson M.I."/>
            <person name="Powell A.J."/>
            <person name="Barry K."/>
            <person name="Miller A.N."/>
            <person name="Grigoriev I.V."/>
            <person name="Debuchy R."/>
            <person name="Gladieux P."/>
            <person name="Thoren M.H."/>
            <person name="Johannesson H."/>
        </authorList>
    </citation>
    <scope>NUCLEOTIDE SEQUENCE</scope>
    <source>
        <strain evidence="2">CBS 232.78</strain>
    </source>
</reference>
<name>A0AAE0U3J0_9PEZI</name>
<evidence type="ECO:0000259" key="1">
    <source>
        <dbReference type="Pfam" id="PF01073"/>
    </source>
</evidence>
<evidence type="ECO:0000313" key="3">
    <source>
        <dbReference type="Proteomes" id="UP001285441"/>
    </source>
</evidence>
<reference evidence="2" key="1">
    <citation type="journal article" date="2023" name="Mol. Phylogenet. Evol.">
        <title>Genome-scale phylogeny and comparative genomics of the fungal order Sordariales.</title>
        <authorList>
            <person name="Hensen N."/>
            <person name="Bonometti L."/>
            <person name="Westerberg I."/>
            <person name="Brannstrom I.O."/>
            <person name="Guillou S."/>
            <person name="Cros-Aarteil S."/>
            <person name="Calhoun S."/>
            <person name="Haridas S."/>
            <person name="Kuo A."/>
            <person name="Mondo S."/>
            <person name="Pangilinan J."/>
            <person name="Riley R."/>
            <person name="LaButti K."/>
            <person name="Andreopoulos B."/>
            <person name="Lipzen A."/>
            <person name="Chen C."/>
            <person name="Yan M."/>
            <person name="Daum C."/>
            <person name="Ng V."/>
            <person name="Clum A."/>
            <person name="Steindorff A."/>
            <person name="Ohm R.A."/>
            <person name="Martin F."/>
            <person name="Silar P."/>
            <person name="Natvig D.O."/>
            <person name="Lalanne C."/>
            <person name="Gautier V."/>
            <person name="Ament-Velasquez S.L."/>
            <person name="Kruys A."/>
            <person name="Hutchinson M.I."/>
            <person name="Powell A.J."/>
            <person name="Barry K."/>
            <person name="Miller A.N."/>
            <person name="Grigoriev I.V."/>
            <person name="Debuchy R."/>
            <person name="Gladieux P."/>
            <person name="Hiltunen Thoren M."/>
            <person name="Johannesson H."/>
        </authorList>
    </citation>
    <scope>NUCLEOTIDE SEQUENCE</scope>
    <source>
        <strain evidence="2">CBS 232.78</strain>
    </source>
</reference>
<dbReference type="InterPro" id="IPR002225">
    <property type="entry name" value="3Beta_OHSteriod_DH/Estase"/>
</dbReference>
<dbReference type="EMBL" id="JAULSW010000002">
    <property type="protein sequence ID" value="KAK3389259.1"/>
    <property type="molecule type" value="Genomic_DNA"/>
</dbReference>
<comment type="caution">
    <text evidence="2">The sequence shown here is derived from an EMBL/GenBank/DDBJ whole genome shotgun (WGS) entry which is preliminary data.</text>
</comment>
<gene>
    <name evidence="2" type="ORF">B0H63DRAFT_463284</name>
</gene>
<proteinExistence type="predicted"/>
<keyword evidence="3" id="KW-1185">Reference proteome</keyword>
<dbReference type="Proteomes" id="UP001285441">
    <property type="component" value="Unassembled WGS sequence"/>
</dbReference>
<dbReference type="GO" id="GO:0006694">
    <property type="term" value="P:steroid biosynthetic process"/>
    <property type="evidence" value="ECO:0007669"/>
    <property type="project" value="InterPro"/>
</dbReference>
<dbReference type="GO" id="GO:0016616">
    <property type="term" value="F:oxidoreductase activity, acting on the CH-OH group of donors, NAD or NADP as acceptor"/>
    <property type="evidence" value="ECO:0007669"/>
    <property type="project" value="InterPro"/>
</dbReference>
<evidence type="ECO:0000313" key="2">
    <source>
        <dbReference type="EMBL" id="KAK3389259.1"/>
    </source>
</evidence>
<feature type="domain" description="3-beta hydroxysteroid dehydrogenase/isomerase" evidence="1">
    <location>
        <begin position="8"/>
        <end position="283"/>
    </location>
</feature>
<dbReference type="AlphaFoldDB" id="A0AAE0U3J0"/>
<dbReference type="SUPFAM" id="SSF51735">
    <property type="entry name" value="NAD(P)-binding Rossmann-fold domains"/>
    <property type="match status" value="1"/>
</dbReference>
<accession>A0AAE0U3J0</accession>
<organism evidence="2 3">
    <name type="scientific">Podospora didyma</name>
    <dbReference type="NCBI Taxonomy" id="330526"/>
    <lineage>
        <taxon>Eukaryota</taxon>
        <taxon>Fungi</taxon>
        <taxon>Dikarya</taxon>
        <taxon>Ascomycota</taxon>
        <taxon>Pezizomycotina</taxon>
        <taxon>Sordariomycetes</taxon>
        <taxon>Sordariomycetidae</taxon>
        <taxon>Sordariales</taxon>
        <taxon>Podosporaceae</taxon>
        <taxon>Podospora</taxon>
    </lineage>
</organism>
<dbReference type="InterPro" id="IPR036291">
    <property type="entry name" value="NAD(P)-bd_dom_sf"/>
</dbReference>
<dbReference type="Gene3D" id="3.40.50.720">
    <property type="entry name" value="NAD(P)-binding Rossmann-like Domain"/>
    <property type="match status" value="1"/>
</dbReference>